<keyword evidence="3" id="KW-1185">Reference proteome</keyword>
<dbReference type="InterPro" id="IPR014001">
    <property type="entry name" value="Helicase_ATP-bd"/>
</dbReference>
<keyword evidence="2" id="KW-0547">Nucleotide-binding</keyword>
<dbReference type="InterPro" id="IPR027417">
    <property type="entry name" value="P-loop_NTPase"/>
</dbReference>
<evidence type="ECO:0000313" key="3">
    <source>
        <dbReference type="Proteomes" id="UP000664915"/>
    </source>
</evidence>
<dbReference type="SMART" id="SM00487">
    <property type="entry name" value="DEXDc"/>
    <property type="match status" value="1"/>
</dbReference>
<keyword evidence="2" id="KW-0067">ATP-binding</keyword>
<protein>
    <submittedName>
        <fullName evidence="2">DEAD/DEAH box helicase</fullName>
    </submittedName>
</protein>
<dbReference type="Pfam" id="PF04851">
    <property type="entry name" value="ResIII"/>
    <property type="match status" value="1"/>
</dbReference>
<evidence type="ECO:0000313" key="2">
    <source>
        <dbReference type="EMBL" id="QPX48020.1"/>
    </source>
</evidence>
<accession>A0A879R3T7</accession>
<dbReference type="PANTHER" id="PTHR47396">
    <property type="entry name" value="TYPE I RESTRICTION ENZYME ECOKI R PROTEIN"/>
    <property type="match status" value="1"/>
</dbReference>
<dbReference type="GO" id="GO:0005524">
    <property type="term" value="F:ATP binding"/>
    <property type="evidence" value="ECO:0007669"/>
    <property type="project" value="InterPro"/>
</dbReference>
<dbReference type="GeneID" id="77946225"/>
<dbReference type="EMBL" id="MW015081">
    <property type="protein sequence ID" value="QPX48020.1"/>
    <property type="molecule type" value="Genomic_DNA"/>
</dbReference>
<evidence type="ECO:0000259" key="1">
    <source>
        <dbReference type="PROSITE" id="PS51192"/>
    </source>
</evidence>
<dbReference type="GO" id="GO:0003677">
    <property type="term" value="F:DNA binding"/>
    <property type="evidence" value="ECO:0007669"/>
    <property type="project" value="InterPro"/>
</dbReference>
<dbReference type="GO" id="GO:0016787">
    <property type="term" value="F:hydrolase activity"/>
    <property type="evidence" value="ECO:0007669"/>
    <property type="project" value="InterPro"/>
</dbReference>
<reference evidence="2" key="1">
    <citation type="submission" date="2020-09" db="EMBL/GenBank/DDBJ databases">
        <authorList>
            <person name="Zhang D."/>
            <person name="Hatherill J.R."/>
            <person name="Ramirez J.F."/>
            <person name="Edinger B."/>
            <person name="Balarin R."/>
            <person name="Sullivan A."/>
            <person name="Humpal K.M."/>
            <person name="Guseva A."/>
            <person name="Butela K.A."/>
            <person name="Garlena R.A."/>
            <person name="Russell D.A."/>
            <person name="Pope W.H."/>
            <person name="Jacobs-Sera D."/>
            <person name="Hatfull G.F."/>
        </authorList>
    </citation>
    <scope>NUCLEOTIDE SEQUENCE</scope>
</reference>
<dbReference type="Gene3D" id="3.40.50.300">
    <property type="entry name" value="P-loop containing nucleotide triphosphate hydrolases"/>
    <property type="match status" value="2"/>
</dbReference>
<name>A0A879R3T7_9CAUD</name>
<organism evidence="2 3">
    <name type="scientific">Synechococcus phage S-SRM01</name>
    <dbReference type="NCBI Taxonomy" id="2781608"/>
    <lineage>
        <taxon>Viruses</taxon>
        <taxon>Duplodnaviria</taxon>
        <taxon>Heunggongvirae</taxon>
        <taxon>Uroviricota</taxon>
        <taxon>Caudoviricetes</taxon>
        <taxon>Pantevenvirales</taxon>
        <taxon>Kyanoviridae</taxon>
        <taxon>Serangoonvirus</taxon>
        <taxon>Serangoonvirus essarone</taxon>
    </lineage>
</organism>
<dbReference type="PANTHER" id="PTHR47396:SF1">
    <property type="entry name" value="ATP-DEPENDENT HELICASE IRC3-RELATED"/>
    <property type="match status" value="1"/>
</dbReference>
<dbReference type="CDD" id="cd18785">
    <property type="entry name" value="SF2_C"/>
    <property type="match status" value="1"/>
</dbReference>
<dbReference type="Proteomes" id="UP000664915">
    <property type="component" value="Segment"/>
</dbReference>
<dbReference type="InterPro" id="IPR050742">
    <property type="entry name" value="Helicase_Restrict-Modif_Enz"/>
</dbReference>
<dbReference type="GO" id="GO:0004386">
    <property type="term" value="F:helicase activity"/>
    <property type="evidence" value="ECO:0007669"/>
    <property type="project" value="UniProtKB-KW"/>
</dbReference>
<dbReference type="KEGG" id="vg:77946225"/>
<dbReference type="PROSITE" id="PS51192">
    <property type="entry name" value="HELICASE_ATP_BIND_1"/>
    <property type="match status" value="1"/>
</dbReference>
<keyword evidence="2" id="KW-0378">Hydrolase</keyword>
<dbReference type="SUPFAM" id="SSF52540">
    <property type="entry name" value="P-loop containing nucleoside triphosphate hydrolases"/>
    <property type="match status" value="1"/>
</dbReference>
<feature type="domain" description="Helicase ATP-binding" evidence="1">
    <location>
        <begin position="12"/>
        <end position="168"/>
    </location>
</feature>
<sequence length="409" mass="46316">MIQLRPHQDHAIGMMSKHDKGIICAVTGAGKTLIGVFDTMKQFEQEEDQTVVVVAPRLMLANQLSHEYLEFITNASVFHCHSGDTTHESSTNPNVIRKWVNNTPGHKLIFTTYHSLHRLIESDIVIHTAHLDEAHNSVQKNFFPFVEKLSEVSKRFYSYTATLKYSSQFNKPGMNWGRVYGQVIVNISAPEMISSGFIVPPQILPQQIKSNREKEFAAERDCMTLLDTILNEDNMQKVLVAAPNTKVLIRMLAETEFMTEVQSYGYELLWITSKYGAFINNQKVSREQFFNTLKTYGSDPSKKFILLHYSILSEGIDCPGLTSCILMRNLDYISMAQTIGRIIRLHPDDSKRLSEGSLIPGKTEDYVKSYGFIHVPVYSNTGIATARRLQSVAETIFIKGQPVISTIQK</sequence>
<dbReference type="InterPro" id="IPR006935">
    <property type="entry name" value="Helicase/UvrB_N"/>
</dbReference>
<dbReference type="RefSeq" id="YP_010670030.1">
    <property type="nucleotide sequence ID" value="NC_070963.1"/>
</dbReference>
<keyword evidence="2" id="KW-0347">Helicase</keyword>
<proteinExistence type="predicted"/>